<reference evidence="2 3" key="1">
    <citation type="submission" date="2020-08" db="EMBL/GenBank/DDBJ databases">
        <title>Genome public.</title>
        <authorList>
            <person name="Liu C."/>
            <person name="Sun Q."/>
        </authorList>
    </citation>
    <scope>NUCLEOTIDE SEQUENCE [LARGE SCALE GENOMIC DNA]</scope>
    <source>
        <strain evidence="2 3">BX10</strain>
    </source>
</reference>
<dbReference type="EMBL" id="JACRTJ010000013">
    <property type="protein sequence ID" value="MBC8598645.1"/>
    <property type="molecule type" value="Genomic_DNA"/>
</dbReference>
<dbReference type="SUPFAM" id="SSF54427">
    <property type="entry name" value="NTF2-like"/>
    <property type="match status" value="1"/>
</dbReference>
<evidence type="ECO:0000259" key="1">
    <source>
        <dbReference type="PROSITE" id="PS50930"/>
    </source>
</evidence>
<sequence length="262" mass="29721">MSKTKIDCEQAVCLSQELFHAHFSGEPEKWFSYLSPDSIYLGTGEPALFGRDAIRARFKDFSGILLDILTEEYHPVPLDSSSALVCGQILVQNQRKTFCVITRFTLVYRNAGGRLQLSHIHNSYEYVPAGETPSLKLDLNTLKFVRSLILKQHSGKRIAVRSGNQTIFVDPYTVLYVQSQNKRTELVCADQVISCNSSLSDLARELPDIFYPLHRGYYVNTLYITAIRRFEAELISGAVLPIPALNYTKIRDDLLDRIQIKP</sequence>
<dbReference type="Gene3D" id="3.10.450.50">
    <property type="match status" value="1"/>
</dbReference>
<feature type="domain" description="HTH LytTR-type" evidence="1">
    <location>
        <begin position="158"/>
        <end position="256"/>
    </location>
</feature>
<evidence type="ECO:0000313" key="2">
    <source>
        <dbReference type="EMBL" id="MBC8598645.1"/>
    </source>
</evidence>
<dbReference type="InterPro" id="IPR032710">
    <property type="entry name" value="NTF2-like_dom_sf"/>
</dbReference>
<comment type="caution">
    <text evidence="2">The sequence shown here is derived from an EMBL/GenBank/DDBJ whole genome shotgun (WGS) entry which is preliminary data.</text>
</comment>
<dbReference type="Gene3D" id="2.40.50.1020">
    <property type="entry name" value="LytTr DNA-binding domain"/>
    <property type="match status" value="1"/>
</dbReference>
<organism evidence="2 3">
    <name type="scientific">Enterocloster hominis</name>
    <name type="common">ex Liu et al. 2021</name>
    <dbReference type="NCBI Taxonomy" id="2763663"/>
    <lineage>
        <taxon>Bacteria</taxon>
        <taxon>Bacillati</taxon>
        <taxon>Bacillota</taxon>
        <taxon>Clostridia</taxon>
        <taxon>Lachnospirales</taxon>
        <taxon>Lachnospiraceae</taxon>
        <taxon>Enterocloster</taxon>
    </lineage>
</organism>
<accession>A0ABR7NRA3</accession>
<evidence type="ECO:0000313" key="3">
    <source>
        <dbReference type="Proteomes" id="UP000647491"/>
    </source>
</evidence>
<proteinExistence type="predicted"/>
<dbReference type="PROSITE" id="PS50930">
    <property type="entry name" value="HTH_LYTTR"/>
    <property type="match status" value="1"/>
</dbReference>
<dbReference type="RefSeq" id="WP_158358453.1">
    <property type="nucleotide sequence ID" value="NZ_JACRTJ010000013.1"/>
</dbReference>
<dbReference type="Proteomes" id="UP000647491">
    <property type="component" value="Unassembled WGS sequence"/>
</dbReference>
<protein>
    <submittedName>
        <fullName evidence="2">LytTR family transcriptional regulator</fullName>
    </submittedName>
</protein>
<dbReference type="InterPro" id="IPR007492">
    <property type="entry name" value="LytTR_DNA-bd_dom"/>
</dbReference>
<gene>
    <name evidence="2" type="ORF">H8708_05265</name>
</gene>
<name>A0ABR7NRA3_9FIRM</name>
<keyword evidence="3" id="KW-1185">Reference proteome</keyword>
<dbReference type="SMART" id="SM00850">
    <property type="entry name" value="LytTR"/>
    <property type="match status" value="1"/>
</dbReference>
<dbReference type="Pfam" id="PF04397">
    <property type="entry name" value="LytTR"/>
    <property type="match status" value="1"/>
</dbReference>